<dbReference type="InterPro" id="IPR011527">
    <property type="entry name" value="ABC1_TM_dom"/>
</dbReference>
<evidence type="ECO:0000256" key="6">
    <source>
        <dbReference type="ARBA" id="ARBA00023136"/>
    </source>
</evidence>
<dbReference type="Pfam" id="PF00005">
    <property type="entry name" value="ABC_tran"/>
    <property type="match status" value="1"/>
</dbReference>
<dbReference type="PANTHER" id="PTHR45136">
    <property type="entry name" value="ABC TRANSPORTER DOMAIN-CONTAINING PROTEIN"/>
    <property type="match status" value="1"/>
</dbReference>
<keyword evidence="3 8" id="KW-0812">Transmembrane</keyword>
<dbReference type="GO" id="GO:0016887">
    <property type="term" value="F:ATP hydrolysis activity"/>
    <property type="evidence" value="ECO:0007669"/>
    <property type="project" value="InterPro"/>
</dbReference>
<keyword evidence="11" id="KW-1185">Reference proteome</keyword>
<comment type="caution">
    <text evidence="10">The sequence shown here is derived from an EMBL/GenBank/DDBJ whole genome shotgun (WGS) entry which is preliminary data.</text>
</comment>
<dbReference type="AlphaFoldDB" id="A0A9K3H8D5"/>
<protein>
    <submittedName>
        <fullName evidence="10">Type I protein exporter</fullName>
    </submittedName>
</protein>
<dbReference type="EMBL" id="MNCJ02000329">
    <property type="protein sequence ID" value="KAF5769856.1"/>
    <property type="molecule type" value="Genomic_DNA"/>
</dbReference>
<evidence type="ECO:0000259" key="9">
    <source>
        <dbReference type="PROSITE" id="PS50929"/>
    </source>
</evidence>
<dbReference type="InterPro" id="IPR027417">
    <property type="entry name" value="P-loop_NTPase"/>
</dbReference>
<dbReference type="Gene3D" id="1.20.1560.10">
    <property type="entry name" value="ABC transporter type 1, transmembrane domain"/>
    <property type="match status" value="1"/>
</dbReference>
<evidence type="ECO:0000256" key="4">
    <source>
        <dbReference type="ARBA" id="ARBA00022737"/>
    </source>
</evidence>
<keyword evidence="5 8" id="KW-1133">Transmembrane helix</keyword>
<dbReference type="GO" id="GO:0042626">
    <property type="term" value="F:ATPase-coupled transmembrane transporter activity"/>
    <property type="evidence" value="ECO:0000318"/>
    <property type="project" value="GO_Central"/>
</dbReference>
<organism evidence="10 11">
    <name type="scientific">Helianthus annuus</name>
    <name type="common">Common sunflower</name>
    <dbReference type="NCBI Taxonomy" id="4232"/>
    <lineage>
        <taxon>Eukaryota</taxon>
        <taxon>Viridiplantae</taxon>
        <taxon>Streptophyta</taxon>
        <taxon>Embryophyta</taxon>
        <taxon>Tracheophyta</taxon>
        <taxon>Spermatophyta</taxon>
        <taxon>Magnoliopsida</taxon>
        <taxon>eudicotyledons</taxon>
        <taxon>Gunneridae</taxon>
        <taxon>Pentapetalae</taxon>
        <taxon>asterids</taxon>
        <taxon>campanulids</taxon>
        <taxon>Asterales</taxon>
        <taxon>Asteraceae</taxon>
        <taxon>Asteroideae</taxon>
        <taxon>Heliantheae alliance</taxon>
        <taxon>Heliantheae</taxon>
        <taxon>Helianthus</taxon>
    </lineage>
</organism>
<accession>A0A9K3H8D5</accession>
<dbReference type="GO" id="GO:0005524">
    <property type="term" value="F:ATP binding"/>
    <property type="evidence" value="ECO:0007669"/>
    <property type="project" value="InterPro"/>
</dbReference>
<evidence type="ECO:0000313" key="10">
    <source>
        <dbReference type="EMBL" id="KAF5769856.1"/>
    </source>
</evidence>
<evidence type="ECO:0000313" key="11">
    <source>
        <dbReference type="Proteomes" id="UP000215914"/>
    </source>
</evidence>
<dbReference type="GO" id="GO:0005886">
    <property type="term" value="C:plasma membrane"/>
    <property type="evidence" value="ECO:0000318"/>
    <property type="project" value="GO_Central"/>
</dbReference>
<dbReference type="GO" id="GO:0140359">
    <property type="term" value="F:ABC-type transporter activity"/>
    <property type="evidence" value="ECO:0007669"/>
    <property type="project" value="InterPro"/>
</dbReference>
<keyword evidence="2" id="KW-0813">Transport</keyword>
<feature type="domain" description="ABC transmembrane type-1" evidence="9">
    <location>
        <begin position="2"/>
        <end position="162"/>
    </location>
</feature>
<dbReference type="InterPro" id="IPR036640">
    <property type="entry name" value="ABC1_TM_sf"/>
</dbReference>
<reference evidence="10" key="2">
    <citation type="submission" date="2020-06" db="EMBL/GenBank/DDBJ databases">
        <title>Helianthus annuus Genome sequencing and assembly Release 2.</title>
        <authorList>
            <person name="Gouzy J."/>
            <person name="Langlade N."/>
            <person name="Munos S."/>
        </authorList>
    </citation>
    <scope>NUCLEOTIDE SEQUENCE</scope>
    <source>
        <tissue evidence="10">Leaves</tissue>
    </source>
</reference>
<proteinExistence type="inferred from homology"/>
<keyword evidence="7" id="KW-0325">Glycoprotein</keyword>
<dbReference type="PANTHER" id="PTHR45136:SF2">
    <property type="entry name" value="ABC TRANSPORTER DOMAIN-CONTAINING PROTEIN"/>
    <property type="match status" value="1"/>
</dbReference>
<sequence>MNVTTCVGAYFVSFMLLWRLAIVGLPFIIVLVIPGLISGRILMRLSRKIREEYNKADTIAQQALSSVRTVYSFVGENKTIKDYSDALEGTVKLGLKQGLAKGLAIGSNGITFGVWAFLYWYGSTLVMHHGARGGTVWSVAVAIAIGGLSFGSAMSNVKYFSDAMAASKRIREMIERVPAIDSENTEGEMIQQVYGEVEFKNVKFAYPSRPESVIFEAFNLKVPAGRTVALVGRSGSGKSTVIALLLRFYDPQGREICVDGVRIDKLQLKWLRSQMGLVSQEPALFDTTIKENILFGKEDATMEEVIEAAKASNAHDFISQLPQAYDTQVLFSSSRYYKIKKKKSR</sequence>
<dbReference type="Proteomes" id="UP000215914">
    <property type="component" value="Unassembled WGS sequence"/>
</dbReference>
<evidence type="ECO:0000256" key="5">
    <source>
        <dbReference type="ARBA" id="ARBA00022989"/>
    </source>
</evidence>
<gene>
    <name evidence="10" type="ORF">HanXRQr2_Chr14g0653041</name>
</gene>
<keyword evidence="6 8" id="KW-0472">Membrane</keyword>
<feature type="transmembrane region" description="Helical" evidence="8">
    <location>
        <begin position="20"/>
        <end position="43"/>
    </location>
</feature>
<feature type="transmembrane region" description="Helical" evidence="8">
    <location>
        <begin position="102"/>
        <end position="122"/>
    </location>
</feature>
<keyword evidence="4" id="KW-0677">Repeat</keyword>
<evidence type="ECO:0000256" key="2">
    <source>
        <dbReference type="ARBA" id="ARBA00022448"/>
    </source>
</evidence>
<evidence type="ECO:0000256" key="3">
    <source>
        <dbReference type="ARBA" id="ARBA00022692"/>
    </source>
</evidence>
<dbReference type="PROSITE" id="PS50929">
    <property type="entry name" value="ABC_TM1F"/>
    <property type="match status" value="1"/>
</dbReference>
<evidence type="ECO:0000256" key="1">
    <source>
        <dbReference type="ARBA" id="ARBA00007577"/>
    </source>
</evidence>
<dbReference type="Pfam" id="PF00664">
    <property type="entry name" value="ABC_membrane"/>
    <property type="match status" value="1"/>
</dbReference>
<dbReference type="SUPFAM" id="SSF90123">
    <property type="entry name" value="ABC transporter transmembrane region"/>
    <property type="match status" value="1"/>
</dbReference>
<name>A0A9K3H8D5_HELAN</name>
<evidence type="ECO:0000256" key="8">
    <source>
        <dbReference type="SAM" id="Phobius"/>
    </source>
</evidence>
<evidence type="ECO:0000256" key="7">
    <source>
        <dbReference type="ARBA" id="ARBA00023180"/>
    </source>
</evidence>
<comment type="similarity">
    <text evidence="1">Belongs to the ABC transporter superfamily. ABCB family. Multidrug resistance exporter (TC 3.A.1.201) subfamily.</text>
</comment>
<feature type="transmembrane region" description="Helical" evidence="8">
    <location>
        <begin position="134"/>
        <end position="154"/>
    </location>
</feature>
<dbReference type="InterPro" id="IPR003439">
    <property type="entry name" value="ABC_transporter-like_ATP-bd"/>
</dbReference>
<reference evidence="10" key="1">
    <citation type="journal article" date="2017" name="Nature">
        <title>The sunflower genome provides insights into oil metabolism, flowering and Asterid evolution.</title>
        <authorList>
            <person name="Badouin H."/>
            <person name="Gouzy J."/>
            <person name="Grassa C.J."/>
            <person name="Murat F."/>
            <person name="Staton S.E."/>
            <person name="Cottret L."/>
            <person name="Lelandais-Briere C."/>
            <person name="Owens G.L."/>
            <person name="Carrere S."/>
            <person name="Mayjonade B."/>
            <person name="Legrand L."/>
            <person name="Gill N."/>
            <person name="Kane N.C."/>
            <person name="Bowers J.E."/>
            <person name="Hubner S."/>
            <person name="Bellec A."/>
            <person name="Berard A."/>
            <person name="Berges H."/>
            <person name="Blanchet N."/>
            <person name="Boniface M.C."/>
            <person name="Brunel D."/>
            <person name="Catrice O."/>
            <person name="Chaidir N."/>
            <person name="Claudel C."/>
            <person name="Donnadieu C."/>
            <person name="Faraut T."/>
            <person name="Fievet G."/>
            <person name="Helmstetter N."/>
            <person name="King M."/>
            <person name="Knapp S.J."/>
            <person name="Lai Z."/>
            <person name="Le Paslier M.C."/>
            <person name="Lippi Y."/>
            <person name="Lorenzon L."/>
            <person name="Mandel J.R."/>
            <person name="Marage G."/>
            <person name="Marchand G."/>
            <person name="Marquand E."/>
            <person name="Bret-Mestries E."/>
            <person name="Morien E."/>
            <person name="Nambeesan S."/>
            <person name="Nguyen T."/>
            <person name="Pegot-Espagnet P."/>
            <person name="Pouilly N."/>
            <person name="Raftis F."/>
            <person name="Sallet E."/>
            <person name="Schiex T."/>
            <person name="Thomas J."/>
            <person name="Vandecasteele C."/>
            <person name="Vares D."/>
            <person name="Vear F."/>
            <person name="Vautrin S."/>
            <person name="Crespi M."/>
            <person name="Mangin B."/>
            <person name="Burke J.M."/>
            <person name="Salse J."/>
            <person name="Munos S."/>
            <person name="Vincourt P."/>
            <person name="Rieseberg L.H."/>
            <person name="Langlade N.B."/>
        </authorList>
    </citation>
    <scope>NUCLEOTIDE SEQUENCE</scope>
    <source>
        <tissue evidence="10">Leaves</tissue>
    </source>
</reference>
<dbReference type="SUPFAM" id="SSF52540">
    <property type="entry name" value="P-loop containing nucleoside triphosphate hydrolases"/>
    <property type="match status" value="1"/>
</dbReference>
<dbReference type="Gene3D" id="3.40.50.300">
    <property type="entry name" value="P-loop containing nucleotide triphosphate hydrolases"/>
    <property type="match status" value="1"/>
</dbReference>
<dbReference type="Gramene" id="mRNA:HanXRQr2_Chr14g0653041">
    <property type="protein sequence ID" value="mRNA:HanXRQr2_Chr14g0653041"/>
    <property type="gene ID" value="HanXRQr2_Chr14g0653041"/>
</dbReference>